<dbReference type="KEGG" id="awd:AWOD_I_1199"/>
<feature type="transmembrane region" description="Helical" evidence="9">
    <location>
        <begin position="170"/>
        <end position="189"/>
    </location>
</feature>
<dbReference type="InterPro" id="IPR052031">
    <property type="entry name" value="Membrane_Transporter-Flippase"/>
</dbReference>
<feature type="transmembrane region" description="Helical" evidence="9">
    <location>
        <begin position="270"/>
        <end position="298"/>
    </location>
</feature>
<keyword evidence="5 9" id="KW-0812">Transmembrane</keyword>
<feature type="transmembrane region" description="Helical" evidence="9">
    <location>
        <begin position="99"/>
        <end position="117"/>
    </location>
</feature>
<evidence type="ECO:0000256" key="1">
    <source>
        <dbReference type="ARBA" id="ARBA00004429"/>
    </source>
</evidence>
<feature type="transmembrane region" description="Helical" evidence="9">
    <location>
        <begin position="415"/>
        <end position="437"/>
    </location>
</feature>
<comment type="subcellular location">
    <subcellularLocation>
        <location evidence="1">Cell inner membrane</location>
        <topology evidence="1">Multi-pass membrane protein</topology>
    </subcellularLocation>
</comment>
<dbReference type="InterPro" id="IPR002528">
    <property type="entry name" value="MATE_fam"/>
</dbReference>
<feature type="transmembrane region" description="Helical" evidence="9">
    <location>
        <begin position="318"/>
        <end position="343"/>
    </location>
</feature>
<feature type="transmembrane region" description="Helical" evidence="9">
    <location>
        <begin position="236"/>
        <end position="258"/>
    </location>
</feature>
<keyword evidence="4" id="KW-1003">Cell membrane</keyword>
<dbReference type="AlphaFoldDB" id="A0A090IPP0"/>
<evidence type="ECO:0000256" key="5">
    <source>
        <dbReference type="ARBA" id="ARBA00022692"/>
    </source>
</evidence>
<dbReference type="PANTHER" id="PTHR43549:SF2">
    <property type="entry name" value="MULTIDRUG RESISTANCE PROTEIN NORM-RELATED"/>
    <property type="match status" value="1"/>
</dbReference>
<keyword evidence="3" id="KW-0813">Transport</keyword>
<keyword evidence="11" id="KW-1185">Reference proteome</keyword>
<evidence type="ECO:0000256" key="8">
    <source>
        <dbReference type="ARBA" id="ARBA00030855"/>
    </source>
</evidence>
<proteinExistence type="predicted"/>
<feature type="transmembrane region" description="Helical" evidence="9">
    <location>
        <begin position="17"/>
        <end position="44"/>
    </location>
</feature>
<evidence type="ECO:0000313" key="11">
    <source>
        <dbReference type="Proteomes" id="UP000032427"/>
    </source>
</evidence>
<gene>
    <name evidence="10" type="ORF">AWOD_I_1199</name>
</gene>
<dbReference type="EMBL" id="LN554846">
    <property type="protein sequence ID" value="CED71283.1"/>
    <property type="molecule type" value="Genomic_DNA"/>
</dbReference>
<dbReference type="GO" id="GO:0005886">
    <property type="term" value="C:plasma membrane"/>
    <property type="evidence" value="ECO:0007669"/>
    <property type="project" value="UniProtKB-SubCell"/>
</dbReference>
<feature type="transmembrane region" description="Helical" evidence="9">
    <location>
        <begin position="384"/>
        <end position="403"/>
    </location>
</feature>
<sequence>MSNQTAKFVQGSTIRHILVMSGTASIGLMALFVVDLLDMFFISLLGQIELAAAIGFAGTIIFFSTSVSIGSSIAMGALVSKALGAKENEKAKQLASSTLFIAFIVNSIVTMTMFYFIPELLAMIGAKGVVAERAQAYLSILLPSTPLIAIAMAAGAGLRAVGDAKRSMLATLYGGIVNAVLDPIFIFGFNMNVEGAAIASVISRITVLAFSLYPLVFTHKLVSLPQWKDIKFHSPAIFTIAIPAILTNTATPIGNAIVTSTLAPFGEDFVAGFAVIGRLIPVTFAVIFAMSGAIGPIIGQNYGAERIDRVRETLRNSLFFMAIYCMVVALILFVLQDYIITWFNLVGDAALIMATFCSVIAVTFIFNGTMFVANTSFNNLGKPLYSTALNLSKATIGTLPFVYFGAQWYGGLGVLYGQALGNIVFGIISLIVLRVHVVGMVEKHVKSIPDDVINNVSVTMSPFCNNDAVIMQNGIKNDNDNDNLKHPFLSG</sequence>
<dbReference type="Pfam" id="PF01554">
    <property type="entry name" value="MatE"/>
    <property type="match status" value="2"/>
</dbReference>
<dbReference type="OrthoDB" id="9806302at2"/>
<feature type="transmembrane region" description="Helical" evidence="9">
    <location>
        <begin position="137"/>
        <end position="158"/>
    </location>
</feature>
<dbReference type="HOGENOM" id="CLU_012893_0_1_6"/>
<dbReference type="GO" id="GO:0015297">
    <property type="term" value="F:antiporter activity"/>
    <property type="evidence" value="ECO:0007669"/>
    <property type="project" value="InterPro"/>
</dbReference>
<dbReference type="NCBIfam" id="TIGR00797">
    <property type="entry name" value="matE"/>
    <property type="match status" value="1"/>
</dbReference>
<evidence type="ECO:0000256" key="4">
    <source>
        <dbReference type="ARBA" id="ARBA00022475"/>
    </source>
</evidence>
<accession>A0A090IPP0</accession>
<dbReference type="PIRSF" id="PIRSF006603">
    <property type="entry name" value="DinF"/>
    <property type="match status" value="1"/>
</dbReference>
<feature type="transmembrane region" description="Helical" evidence="9">
    <location>
        <begin position="195"/>
        <end position="216"/>
    </location>
</feature>
<feature type="transmembrane region" description="Helical" evidence="9">
    <location>
        <begin position="349"/>
        <end position="372"/>
    </location>
</feature>
<evidence type="ECO:0000256" key="9">
    <source>
        <dbReference type="SAM" id="Phobius"/>
    </source>
</evidence>
<feature type="transmembrane region" description="Helical" evidence="9">
    <location>
        <begin position="50"/>
        <end position="78"/>
    </location>
</feature>
<evidence type="ECO:0000256" key="3">
    <source>
        <dbReference type="ARBA" id="ARBA00022448"/>
    </source>
</evidence>
<dbReference type="GeneID" id="28540762"/>
<name>A0A090IPP0_9GAMM</name>
<evidence type="ECO:0000256" key="2">
    <source>
        <dbReference type="ARBA" id="ARBA00013489"/>
    </source>
</evidence>
<protein>
    <recommendedName>
        <fullName evidence="2">Multidrug resistance protein NorM</fullName>
    </recommendedName>
    <alternativeName>
        <fullName evidence="8">Na(+)/drug antiporter</fullName>
    </alternativeName>
</protein>
<dbReference type="PATRIC" id="fig|80852.17.peg.1232"/>
<dbReference type="InterPro" id="IPR048279">
    <property type="entry name" value="MdtK-like"/>
</dbReference>
<dbReference type="STRING" id="80852.AWOD_I_1199"/>
<keyword evidence="6 9" id="KW-1133">Transmembrane helix</keyword>
<reference evidence="11" key="1">
    <citation type="submission" date="2014-09" db="EMBL/GenBank/DDBJ databases">
        <authorList>
            <person name="Hjerde E."/>
        </authorList>
    </citation>
    <scope>NUCLEOTIDE SEQUENCE [LARGE SCALE GENOMIC DNA]</scope>
    <source>
        <strain evidence="11">06/09/139</strain>
    </source>
</reference>
<organism evidence="10 11">
    <name type="scientific">Aliivibrio wodanis</name>
    <dbReference type="NCBI Taxonomy" id="80852"/>
    <lineage>
        <taxon>Bacteria</taxon>
        <taxon>Pseudomonadati</taxon>
        <taxon>Pseudomonadota</taxon>
        <taxon>Gammaproteobacteria</taxon>
        <taxon>Vibrionales</taxon>
        <taxon>Vibrionaceae</taxon>
        <taxon>Aliivibrio</taxon>
    </lineage>
</organism>
<evidence type="ECO:0000256" key="6">
    <source>
        <dbReference type="ARBA" id="ARBA00022989"/>
    </source>
</evidence>
<evidence type="ECO:0000256" key="7">
    <source>
        <dbReference type="ARBA" id="ARBA00023136"/>
    </source>
</evidence>
<dbReference type="Proteomes" id="UP000032427">
    <property type="component" value="Chromosome 1"/>
</dbReference>
<evidence type="ECO:0000313" key="10">
    <source>
        <dbReference type="EMBL" id="CED71283.1"/>
    </source>
</evidence>
<dbReference type="GO" id="GO:0042910">
    <property type="term" value="F:xenobiotic transmembrane transporter activity"/>
    <property type="evidence" value="ECO:0007669"/>
    <property type="project" value="InterPro"/>
</dbReference>
<dbReference type="PANTHER" id="PTHR43549">
    <property type="entry name" value="MULTIDRUG RESISTANCE PROTEIN YPNP-RELATED"/>
    <property type="match status" value="1"/>
</dbReference>
<keyword evidence="7 9" id="KW-0472">Membrane</keyword>